<evidence type="ECO:0000256" key="2">
    <source>
        <dbReference type="RuleBase" id="RU003876"/>
    </source>
</evidence>
<accession>A0ABR0KHK1</accession>
<feature type="region of interest" description="Disordered" evidence="3">
    <location>
        <begin position="285"/>
        <end position="325"/>
    </location>
</feature>
<reference evidence="4 5" key="1">
    <citation type="submission" date="2023-08" db="EMBL/GenBank/DDBJ databases">
        <title>Black Yeasts Isolated from many extreme environments.</title>
        <authorList>
            <person name="Coleine C."/>
            <person name="Stajich J.E."/>
            <person name="Selbmann L."/>
        </authorList>
    </citation>
    <scope>NUCLEOTIDE SEQUENCE [LARGE SCALE GENOMIC DNA]</scope>
    <source>
        <strain evidence="4 5">CCFEE 5885</strain>
    </source>
</reference>
<evidence type="ECO:0000256" key="3">
    <source>
        <dbReference type="SAM" id="MobiDB-lite"/>
    </source>
</evidence>
<feature type="compositionally biased region" description="Acidic residues" evidence="3">
    <location>
        <begin position="285"/>
        <end position="299"/>
    </location>
</feature>
<feature type="region of interest" description="Disordered" evidence="3">
    <location>
        <begin position="226"/>
        <end position="247"/>
    </location>
</feature>
<dbReference type="PANTHER" id="PTHR11875">
    <property type="entry name" value="TESTIS-SPECIFIC Y-ENCODED PROTEIN"/>
    <property type="match status" value="1"/>
</dbReference>
<dbReference type="SUPFAM" id="SSF143113">
    <property type="entry name" value="NAP-like"/>
    <property type="match status" value="1"/>
</dbReference>
<name>A0ABR0KHK1_9EURO</name>
<feature type="compositionally biased region" description="Acidic residues" evidence="3">
    <location>
        <begin position="227"/>
        <end position="247"/>
    </location>
</feature>
<evidence type="ECO:0000313" key="5">
    <source>
        <dbReference type="Proteomes" id="UP001345013"/>
    </source>
</evidence>
<evidence type="ECO:0000313" key="4">
    <source>
        <dbReference type="EMBL" id="KAK5096265.1"/>
    </source>
</evidence>
<dbReference type="Gene3D" id="3.30.1120.90">
    <property type="entry name" value="Nucleosome assembly protein"/>
    <property type="match status" value="1"/>
</dbReference>
<dbReference type="InterPro" id="IPR002164">
    <property type="entry name" value="NAP_family"/>
</dbReference>
<dbReference type="InterPro" id="IPR037231">
    <property type="entry name" value="NAP-like_sf"/>
</dbReference>
<sequence length="325" mass="36645">MADPVIENALQELSNLEKDFAAVEIDSMRQKEYSLKELYERRQKNISAIPDFWPTVLANGPEDFQNQLGPQDGEIIDSITSMKVERHQIKSGAEGEPRSLRFTFTFDTSKNKFFEDSTVTKDFEFVGREDGPGGLVSRPVNFKWTRAGKSAGLNKMLDLAEQLWQAEQALVGDSKKGKKAIAIEQNEREGLWQYEKLREELDKEEDEPVQTSFLDWFGYRGAVAASDEAEAANGDAEESDEEDEDDDGMLEVEIFPAGEDVANALAEELWPDVMDFYIQAQAEDDLDLDIEGESDDEDAPQLVEAADFEGFDEDEKPPSKKQRTS</sequence>
<organism evidence="4 5">
    <name type="scientific">Lithohypha guttulata</name>
    <dbReference type="NCBI Taxonomy" id="1690604"/>
    <lineage>
        <taxon>Eukaryota</taxon>
        <taxon>Fungi</taxon>
        <taxon>Dikarya</taxon>
        <taxon>Ascomycota</taxon>
        <taxon>Pezizomycotina</taxon>
        <taxon>Eurotiomycetes</taxon>
        <taxon>Chaetothyriomycetidae</taxon>
        <taxon>Chaetothyriales</taxon>
        <taxon>Trichomeriaceae</taxon>
        <taxon>Lithohypha</taxon>
    </lineage>
</organism>
<keyword evidence="5" id="KW-1185">Reference proteome</keyword>
<proteinExistence type="inferred from homology"/>
<protein>
    <recommendedName>
        <fullName evidence="6">Nucleosome assembly protein</fullName>
    </recommendedName>
</protein>
<comment type="similarity">
    <text evidence="1 2">Belongs to the nucleosome assembly protein (NAP) family.</text>
</comment>
<dbReference type="Pfam" id="PF00956">
    <property type="entry name" value="NAP"/>
    <property type="match status" value="1"/>
</dbReference>
<gene>
    <name evidence="4" type="ORF">LTR24_002671</name>
</gene>
<dbReference type="Proteomes" id="UP001345013">
    <property type="component" value="Unassembled WGS sequence"/>
</dbReference>
<feature type="compositionally biased region" description="Acidic residues" evidence="3">
    <location>
        <begin position="306"/>
        <end position="315"/>
    </location>
</feature>
<dbReference type="EMBL" id="JAVRRG010000023">
    <property type="protein sequence ID" value="KAK5096265.1"/>
    <property type="molecule type" value="Genomic_DNA"/>
</dbReference>
<evidence type="ECO:0008006" key="6">
    <source>
        <dbReference type="Google" id="ProtNLM"/>
    </source>
</evidence>
<evidence type="ECO:0000256" key="1">
    <source>
        <dbReference type="ARBA" id="ARBA00009947"/>
    </source>
</evidence>
<comment type="caution">
    <text evidence="4">The sequence shown here is derived from an EMBL/GenBank/DDBJ whole genome shotgun (WGS) entry which is preliminary data.</text>
</comment>